<dbReference type="Pfam" id="PF17848">
    <property type="entry name" value="Zn_ribbon_ACC"/>
    <property type="match status" value="1"/>
</dbReference>
<feature type="zinc finger region" description="C4-type" evidence="13">
    <location>
        <begin position="26"/>
        <end position="48"/>
    </location>
</feature>
<dbReference type="GO" id="GO:0003989">
    <property type="term" value="F:acetyl-CoA carboxylase activity"/>
    <property type="evidence" value="ECO:0007669"/>
    <property type="project" value="InterPro"/>
</dbReference>
<comment type="similarity">
    <text evidence="13">Belongs to the AccD/PCCB family.</text>
</comment>
<dbReference type="NCBIfam" id="TIGR00515">
    <property type="entry name" value="accD"/>
    <property type="match status" value="1"/>
</dbReference>
<feature type="binding site" evidence="13">
    <location>
        <position position="45"/>
    </location>
    <ligand>
        <name>Zn(2+)</name>
        <dbReference type="ChEBI" id="CHEBI:29105"/>
    </ligand>
</feature>
<dbReference type="UniPathway" id="UPA00655">
    <property type="reaction ID" value="UER00711"/>
</dbReference>
<dbReference type="InterPro" id="IPR029045">
    <property type="entry name" value="ClpP/crotonase-like_dom_sf"/>
</dbReference>
<keyword evidence="5 13" id="KW-0547">Nucleotide-binding</keyword>
<name>A0A0A2WU05_THEFI</name>
<protein>
    <recommendedName>
        <fullName evidence="13">Acetyl-coenzyme A carboxylase carboxyl transferase subunit beta</fullName>
        <shortName evidence="13">ACCase subunit beta</shortName>
        <shortName evidence="13">Acetyl-CoA carboxylase carboxyltransferase subunit beta</shortName>
        <ecNumber evidence="13">2.1.3.15</ecNumber>
    </recommendedName>
</protein>
<proteinExistence type="inferred from homology"/>
<comment type="cofactor">
    <cofactor evidence="13">
        <name>Zn(2+)</name>
        <dbReference type="ChEBI" id="CHEBI:29105"/>
    </cofactor>
    <text evidence="13">Binds 1 zinc ion per subunit.</text>
</comment>
<dbReference type="EMBL" id="JPSL02000039">
    <property type="protein sequence ID" value="KGQ21790.1"/>
    <property type="molecule type" value="Genomic_DNA"/>
</dbReference>
<comment type="subunit">
    <text evidence="13">Acetyl-CoA carboxylase is a heterohexamer composed of biotin carboxyl carrier protein (AccB), biotin carboxylase (AccC) and two subunits each of ACCase subunit alpha (AccA) and ACCase subunit beta (AccD).</text>
</comment>
<dbReference type="GO" id="GO:2001295">
    <property type="term" value="P:malonyl-CoA biosynthetic process"/>
    <property type="evidence" value="ECO:0007669"/>
    <property type="project" value="UniProtKB-UniRule"/>
</dbReference>
<comment type="catalytic activity">
    <reaction evidence="13">
        <text>N(6)-carboxybiotinyl-L-lysyl-[protein] + acetyl-CoA = N(6)-biotinyl-L-lysyl-[protein] + malonyl-CoA</text>
        <dbReference type="Rhea" id="RHEA:54728"/>
        <dbReference type="Rhea" id="RHEA-COMP:10505"/>
        <dbReference type="Rhea" id="RHEA-COMP:10506"/>
        <dbReference type="ChEBI" id="CHEBI:57288"/>
        <dbReference type="ChEBI" id="CHEBI:57384"/>
        <dbReference type="ChEBI" id="CHEBI:83144"/>
        <dbReference type="ChEBI" id="CHEBI:83145"/>
        <dbReference type="EC" id="2.1.3.15"/>
    </reaction>
</comment>
<evidence type="ECO:0000256" key="12">
    <source>
        <dbReference type="ARBA" id="ARBA00025280"/>
    </source>
</evidence>
<dbReference type="GO" id="GO:0006633">
    <property type="term" value="P:fatty acid biosynthetic process"/>
    <property type="evidence" value="ECO:0007669"/>
    <property type="project" value="UniProtKB-KW"/>
</dbReference>
<dbReference type="OrthoDB" id="9772975at2"/>
<dbReference type="RefSeq" id="WP_038064651.1">
    <property type="nucleotide sequence ID" value="NZ_JPSL02000039.1"/>
</dbReference>
<comment type="caution">
    <text evidence="15">The sequence shown here is derived from an EMBL/GenBank/DDBJ whole genome shotgun (WGS) entry which is preliminary data.</text>
</comment>
<evidence type="ECO:0000256" key="2">
    <source>
        <dbReference type="ARBA" id="ARBA00022516"/>
    </source>
</evidence>
<evidence type="ECO:0000256" key="4">
    <source>
        <dbReference type="ARBA" id="ARBA00022723"/>
    </source>
</evidence>
<reference evidence="15 16" key="1">
    <citation type="journal article" date="2015" name="Genome Announc.">
        <title>Draft Genome Sequence of the Thermophile Thermus filiformis ATCC 43280, Producer of Carotenoid-(Di)glucoside-Branched Fatty Acid (Di)esters and Source of Hyperthermostable Enzymes of Biotechnological Interest.</title>
        <authorList>
            <person name="Mandelli F."/>
            <person name="Oliveira Ramires B."/>
            <person name="Couger M.B."/>
            <person name="Paixao D.A."/>
            <person name="Camilo C.M."/>
            <person name="Polikarpov I."/>
            <person name="Prade R."/>
            <person name="Riano-Pachon D.M."/>
            <person name="Squina F.M."/>
        </authorList>
    </citation>
    <scope>NUCLEOTIDE SEQUENCE [LARGE SCALE GENOMIC DNA]</scope>
    <source>
        <strain evidence="15 16">ATCC 43280</strain>
    </source>
</reference>
<comment type="pathway">
    <text evidence="13">Lipid metabolism; malonyl-CoA biosynthesis; malonyl-CoA from acetyl-CoA: step 1/1.</text>
</comment>
<feature type="binding site" evidence="13">
    <location>
        <position position="29"/>
    </location>
    <ligand>
        <name>Zn(2+)</name>
        <dbReference type="ChEBI" id="CHEBI:29105"/>
    </ligand>
</feature>
<evidence type="ECO:0000259" key="14">
    <source>
        <dbReference type="PROSITE" id="PS50980"/>
    </source>
</evidence>
<dbReference type="PATRIC" id="fig|276.5.peg.1409"/>
<dbReference type="AlphaFoldDB" id="A0A0A2WU05"/>
<dbReference type="GO" id="GO:0008270">
    <property type="term" value="F:zinc ion binding"/>
    <property type="evidence" value="ECO:0007669"/>
    <property type="project" value="UniProtKB-UniRule"/>
</dbReference>
<dbReference type="PRINTS" id="PR01070">
    <property type="entry name" value="ACCCTRFRASEB"/>
</dbReference>
<evidence type="ECO:0000256" key="1">
    <source>
        <dbReference type="ARBA" id="ARBA00004496"/>
    </source>
</evidence>
<keyword evidence="3 13" id="KW-0808">Transferase</keyword>
<dbReference type="Pfam" id="PF01039">
    <property type="entry name" value="Carboxyl_trans"/>
    <property type="match status" value="1"/>
</dbReference>
<evidence type="ECO:0000256" key="5">
    <source>
        <dbReference type="ARBA" id="ARBA00022741"/>
    </source>
</evidence>
<evidence type="ECO:0000256" key="3">
    <source>
        <dbReference type="ARBA" id="ARBA00022679"/>
    </source>
</evidence>
<keyword evidence="11 13" id="KW-0275">Fatty acid biosynthesis</keyword>
<evidence type="ECO:0000313" key="16">
    <source>
        <dbReference type="Proteomes" id="UP000030364"/>
    </source>
</evidence>
<organism evidence="15 16">
    <name type="scientific">Thermus filiformis</name>
    <dbReference type="NCBI Taxonomy" id="276"/>
    <lineage>
        <taxon>Bacteria</taxon>
        <taxon>Thermotogati</taxon>
        <taxon>Deinococcota</taxon>
        <taxon>Deinococci</taxon>
        <taxon>Thermales</taxon>
        <taxon>Thermaceae</taxon>
        <taxon>Thermus</taxon>
    </lineage>
</organism>
<dbReference type="PANTHER" id="PTHR42995">
    <property type="entry name" value="ACETYL-COENZYME A CARBOXYLASE CARBOXYL TRANSFERASE SUBUNIT BETA, CHLOROPLASTIC"/>
    <property type="match status" value="1"/>
</dbReference>
<dbReference type="InterPro" id="IPR000438">
    <property type="entry name" value="Acetyl_CoA_COase_Trfase_b_su"/>
</dbReference>
<comment type="function">
    <text evidence="12 13">Component of the acetyl coenzyme A carboxylase (ACC) complex. Biotin carboxylase (BC) catalyzes the carboxylation of biotin on its carrier protein (BCCP) and then the CO(2) group is transferred by the transcarboxylase to acetyl-CoA to form malonyl-CoA.</text>
</comment>
<dbReference type="HAMAP" id="MF_01395">
    <property type="entry name" value="AcetylCoA_CT_beta"/>
    <property type="match status" value="1"/>
</dbReference>
<keyword evidence="10 13" id="KW-0443">Lipid metabolism</keyword>
<dbReference type="PROSITE" id="PS50980">
    <property type="entry name" value="COA_CT_NTER"/>
    <property type="match status" value="1"/>
</dbReference>
<accession>A0A0A2WU05</accession>
<evidence type="ECO:0000256" key="7">
    <source>
        <dbReference type="ARBA" id="ARBA00022832"/>
    </source>
</evidence>
<dbReference type="InterPro" id="IPR041010">
    <property type="entry name" value="Znf-ACC"/>
</dbReference>
<dbReference type="Proteomes" id="UP000030364">
    <property type="component" value="Unassembled WGS sequence"/>
</dbReference>
<dbReference type="InterPro" id="IPR034733">
    <property type="entry name" value="AcCoA_carboxyl_beta"/>
</dbReference>
<evidence type="ECO:0000256" key="10">
    <source>
        <dbReference type="ARBA" id="ARBA00023098"/>
    </source>
</evidence>
<dbReference type="GO" id="GO:0005524">
    <property type="term" value="F:ATP binding"/>
    <property type="evidence" value="ECO:0007669"/>
    <property type="project" value="UniProtKB-KW"/>
</dbReference>
<dbReference type="InterPro" id="IPR011762">
    <property type="entry name" value="COA_CT_N"/>
</dbReference>
<dbReference type="Gene3D" id="3.90.226.10">
    <property type="entry name" value="2-enoyl-CoA Hydratase, Chain A, domain 1"/>
    <property type="match status" value="1"/>
</dbReference>
<dbReference type="SUPFAM" id="SSF52096">
    <property type="entry name" value="ClpP/crotonase"/>
    <property type="match status" value="1"/>
</dbReference>
<dbReference type="GO" id="GO:0016743">
    <property type="term" value="F:carboxyl- or carbamoyltransferase activity"/>
    <property type="evidence" value="ECO:0007669"/>
    <property type="project" value="UniProtKB-UniRule"/>
</dbReference>
<evidence type="ECO:0000256" key="8">
    <source>
        <dbReference type="ARBA" id="ARBA00022833"/>
    </source>
</evidence>
<gene>
    <name evidence="13" type="primary">accD</name>
    <name evidence="15" type="ORF">THFILI_06400</name>
</gene>
<feature type="binding site" evidence="13">
    <location>
        <position position="26"/>
    </location>
    <ligand>
        <name>Zn(2+)</name>
        <dbReference type="ChEBI" id="CHEBI:29105"/>
    </ligand>
</feature>
<keyword evidence="8 13" id="KW-0862">Zinc</keyword>
<keyword evidence="16" id="KW-1185">Reference proteome</keyword>
<comment type="subcellular location">
    <subcellularLocation>
        <location evidence="1 13">Cytoplasm</location>
    </subcellularLocation>
</comment>
<keyword evidence="2 13" id="KW-0444">Lipid biosynthesis</keyword>
<feature type="domain" description="CoA carboxyltransferase N-terminal" evidence="14">
    <location>
        <begin position="22"/>
        <end position="286"/>
    </location>
</feature>
<dbReference type="EC" id="2.1.3.15" evidence="13"/>
<keyword evidence="6 13" id="KW-0863">Zinc-finger</keyword>
<keyword evidence="13" id="KW-0963">Cytoplasm</keyword>
<feature type="binding site" evidence="13">
    <location>
        <position position="48"/>
    </location>
    <ligand>
        <name>Zn(2+)</name>
        <dbReference type="ChEBI" id="CHEBI:29105"/>
    </ligand>
</feature>
<evidence type="ECO:0000256" key="6">
    <source>
        <dbReference type="ARBA" id="ARBA00022771"/>
    </source>
</evidence>
<dbReference type="PANTHER" id="PTHR42995:SF5">
    <property type="entry name" value="ACETYL-COENZYME A CARBOXYLASE CARBOXYL TRANSFERASE SUBUNIT BETA, CHLOROPLASTIC"/>
    <property type="match status" value="1"/>
</dbReference>
<evidence type="ECO:0000256" key="13">
    <source>
        <dbReference type="HAMAP-Rule" id="MF_01395"/>
    </source>
</evidence>
<evidence type="ECO:0000256" key="11">
    <source>
        <dbReference type="ARBA" id="ARBA00023160"/>
    </source>
</evidence>
<evidence type="ECO:0000256" key="9">
    <source>
        <dbReference type="ARBA" id="ARBA00022840"/>
    </source>
</evidence>
<keyword evidence="4 13" id="KW-0479">Metal-binding</keyword>
<dbReference type="STRING" id="276.THFILI_06400"/>
<sequence length="286" mass="31154">MALERLFRRKKPQGGAKDVPELWTKCEACGAQLYKKEFLQNLKVCPRCGHHHRLSAGERVEMLADAGTFQETTRLAPLDPLGFVDTKPYAERLRAYQEETGRKDAILGGTCTIGGVPAVLLVMDYAFAGGSMGSVVGEEIARGAERAAEEGRALVVVAASGGARMQEAALSLMQMAKTVMTLDRVWEKRLPYVAVLTDPTTGGVTASFAALADVIFAEPGALIGFAGPRVIRQTIRQELPEGFQRSEFLLKHGMLDRVTDRRRLKEEVAHVLRLLHPEGRADAAGV</sequence>
<keyword evidence="9 13" id="KW-0067">ATP-binding</keyword>
<dbReference type="GO" id="GO:0009317">
    <property type="term" value="C:acetyl-CoA carboxylase complex"/>
    <property type="evidence" value="ECO:0007669"/>
    <property type="project" value="InterPro"/>
</dbReference>
<evidence type="ECO:0000313" key="15">
    <source>
        <dbReference type="EMBL" id="KGQ21790.1"/>
    </source>
</evidence>
<keyword evidence="7 13" id="KW-0276">Fatty acid metabolism</keyword>